<proteinExistence type="predicted"/>
<organism evidence="2 3">
    <name type="scientific">Actinoplanes octamycinicus</name>
    <dbReference type="NCBI Taxonomy" id="135948"/>
    <lineage>
        <taxon>Bacteria</taxon>
        <taxon>Bacillati</taxon>
        <taxon>Actinomycetota</taxon>
        <taxon>Actinomycetes</taxon>
        <taxon>Micromonosporales</taxon>
        <taxon>Micromonosporaceae</taxon>
        <taxon>Actinoplanes</taxon>
    </lineage>
</organism>
<name>A0A7W7M6U6_9ACTN</name>
<feature type="compositionally biased region" description="Basic and acidic residues" evidence="1">
    <location>
        <begin position="43"/>
        <end position="52"/>
    </location>
</feature>
<accession>A0A7W7M6U6</accession>
<evidence type="ECO:0000256" key="1">
    <source>
        <dbReference type="SAM" id="MobiDB-lite"/>
    </source>
</evidence>
<feature type="compositionally biased region" description="Polar residues" evidence="1">
    <location>
        <begin position="1"/>
        <end position="11"/>
    </location>
</feature>
<evidence type="ECO:0000313" key="3">
    <source>
        <dbReference type="Proteomes" id="UP000546162"/>
    </source>
</evidence>
<dbReference type="EMBL" id="JACHNB010000001">
    <property type="protein sequence ID" value="MBB4739159.1"/>
    <property type="molecule type" value="Genomic_DNA"/>
</dbReference>
<comment type="caution">
    <text evidence="2">The sequence shown here is derived from an EMBL/GenBank/DDBJ whole genome shotgun (WGS) entry which is preliminary data.</text>
</comment>
<dbReference type="Proteomes" id="UP000546162">
    <property type="component" value="Unassembled WGS sequence"/>
</dbReference>
<gene>
    <name evidence="2" type="ORF">BJY16_002618</name>
</gene>
<reference evidence="2 3" key="1">
    <citation type="submission" date="2020-08" db="EMBL/GenBank/DDBJ databases">
        <title>Sequencing the genomes of 1000 actinobacteria strains.</title>
        <authorList>
            <person name="Klenk H.-P."/>
        </authorList>
    </citation>
    <scope>NUCLEOTIDE SEQUENCE [LARGE SCALE GENOMIC DNA]</scope>
    <source>
        <strain evidence="2 3">DSM 45809</strain>
    </source>
</reference>
<keyword evidence="3" id="KW-1185">Reference proteome</keyword>
<protein>
    <submittedName>
        <fullName evidence="2">Uncharacterized protein</fullName>
    </submittedName>
</protein>
<evidence type="ECO:0000313" key="2">
    <source>
        <dbReference type="EMBL" id="MBB4739159.1"/>
    </source>
</evidence>
<sequence>MDGLRSASTTAGLVRPSFLDTGWHQEKHMRATNNREPGDEAVPPERDGDPSRPAEPGDPATGDIRTRWEDGTAVPYWVAPDDVPVED</sequence>
<dbReference type="AlphaFoldDB" id="A0A7W7M6U6"/>
<feature type="region of interest" description="Disordered" evidence="1">
    <location>
        <begin position="1"/>
        <end position="87"/>
    </location>
</feature>
<dbReference type="RefSeq" id="WP_185039735.1">
    <property type="nucleotide sequence ID" value="NZ_BAABFG010000005.1"/>
</dbReference>